<dbReference type="EMBL" id="CP000383">
    <property type="protein sequence ID" value="ABG60495.1"/>
    <property type="molecule type" value="Genomic_DNA"/>
</dbReference>
<evidence type="ECO:0000313" key="2">
    <source>
        <dbReference type="EMBL" id="ABG60495.1"/>
    </source>
</evidence>
<proteinExistence type="predicted"/>
<name>A0A6N4SVL3_CYTH3</name>
<dbReference type="Pfam" id="PF08670">
    <property type="entry name" value="MEKHLA"/>
    <property type="match status" value="1"/>
</dbReference>
<dbReference type="RefSeq" id="WP_011586605.1">
    <property type="nucleotide sequence ID" value="NC_008255.1"/>
</dbReference>
<feature type="domain" description="MEKHLA" evidence="1">
    <location>
        <begin position="16"/>
        <end position="156"/>
    </location>
</feature>
<accession>A0A6N4SVL3</accession>
<protein>
    <recommendedName>
        <fullName evidence="1">MEKHLA domain-containing protein</fullName>
    </recommendedName>
</protein>
<evidence type="ECO:0000259" key="1">
    <source>
        <dbReference type="Pfam" id="PF08670"/>
    </source>
</evidence>
<dbReference type="KEGG" id="chu:CHU_3256"/>
<dbReference type="InterPro" id="IPR013978">
    <property type="entry name" value="MEKHLA"/>
</dbReference>
<keyword evidence="3" id="KW-1185">Reference proteome</keyword>
<reference evidence="2 3" key="1">
    <citation type="journal article" date="2007" name="Appl. Environ. Microbiol.">
        <title>Genome sequence of the cellulolytic gliding bacterium Cytophaga hutchinsonii.</title>
        <authorList>
            <person name="Xie G."/>
            <person name="Bruce D.C."/>
            <person name="Challacombe J.F."/>
            <person name="Chertkov O."/>
            <person name="Detter J.C."/>
            <person name="Gilna P."/>
            <person name="Han C.S."/>
            <person name="Lucas S."/>
            <person name="Misra M."/>
            <person name="Myers G.L."/>
            <person name="Richardson P."/>
            <person name="Tapia R."/>
            <person name="Thayer N."/>
            <person name="Thompson L.S."/>
            <person name="Brettin T.S."/>
            <person name="Henrissat B."/>
            <person name="Wilson D.B."/>
            <person name="McBride M.J."/>
        </authorList>
    </citation>
    <scope>NUCLEOTIDE SEQUENCE [LARGE SCALE GENOMIC DNA]</scope>
    <source>
        <strain evidence="3">ATCC 33406 / DSM 1761 / CIP 103989 / NBRC 15051 / NCIMB 9469 / D465</strain>
    </source>
</reference>
<gene>
    <name evidence="2" type="ordered locus">CHU_3256</name>
</gene>
<evidence type="ECO:0000313" key="3">
    <source>
        <dbReference type="Proteomes" id="UP000001822"/>
    </source>
</evidence>
<dbReference type="AlphaFoldDB" id="A0A6N4SVL3"/>
<dbReference type="Proteomes" id="UP000001822">
    <property type="component" value="Chromosome"/>
</dbReference>
<sequence>MQKNIIQHWPGENIIRHSRMLIESYREITGIQLFDTNYSDEYLSCLLYHAPFVVVSHGIEADPVFNYGNLTAQQLWHIDWEQFTTMPSRLSAEPERAEDRQRLLDEAATHGFISNYTGIRISSKGQRFKIEQVLLWNLKNNSGEKIGQAALFRNWTNVK</sequence>
<organism evidence="2 3">
    <name type="scientific">Cytophaga hutchinsonii (strain ATCC 33406 / DSM 1761 / CIP 103989 / NBRC 15051 / NCIMB 9469 / D465)</name>
    <dbReference type="NCBI Taxonomy" id="269798"/>
    <lineage>
        <taxon>Bacteria</taxon>
        <taxon>Pseudomonadati</taxon>
        <taxon>Bacteroidota</taxon>
        <taxon>Cytophagia</taxon>
        <taxon>Cytophagales</taxon>
        <taxon>Cytophagaceae</taxon>
        <taxon>Cytophaga</taxon>
    </lineage>
</organism>
<dbReference type="OrthoDB" id="9794448at2"/>